<dbReference type="InterPro" id="IPR050706">
    <property type="entry name" value="Cyclic-di-GMP_PDE-like"/>
</dbReference>
<reference evidence="3 4" key="1">
    <citation type="submission" date="2018-08" db="EMBL/GenBank/DDBJ databases">
        <title>The multiple taxonomic identification of Sphingomonas gilva.</title>
        <authorList>
            <person name="Zhu D."/>
            <person name="Zheng S."/>
        </authorList>
    </citation>
    <scope>NUCLEOTIDE SEQUENCE [LARGE SCALE GENOMIC DNA]</scope>
    <source>
        <strain evidence="3 4">ZDH117</strain>
    </source>
</reference>
<keyword evidence="1" id="KW-1133">Transmembrane helix</keyword>
<dbReference type="CDD" id="cd01948">
    <property type="entry name" value="EAL"/>
    <property type="match status" value="1"/>
</dbReference>
<dbReference type="Gene3D" id="3.30.70.270">
    <property type="match status" value="1"/>
</dbReference>
<dbReference type="InterPro" id="IPR035919">
    <property type="entry name" value="EAL_sf"/>
</dbReference>
<dbReference type="Gene3D" id="3.20.20.450">
    <property type="entry name" value="EAL domain"/>
    <property type="match status" value="1"/>
</dbReference>
<dbReference type="GO" id="GO:0071111">
    <property type="term" value="F:cyclic-guanylate-specific phosphodiesterase activity"/>
    <property type="evidence" value="ECO:0007669"/>
    <property type="project" value="InterPro"/>
</dbReference>
<dbReference type="InterPro" id="IPR007890">
    <property type="entry name" value="CHASE2"/>
</dbReference>
<feature type="transmembrane region" description="Helical" evidence="1">
    <location>
        <begin position="286"/>
        <end position="306"/>
    </location>
</feature>
<dbReference type="OrthoDB" id="7462471at2"/>
<dbReference type="SMART" id="SM00267">
    <property type="entry name" value="GGDEF"/>
    <property type="match status" value="1"/>
</dbReference>
<feature type="domain" description="EAL" evidence="2">
    <location>
        <begin position="526"/>
        <end position="779"/>
    </location>
</feature>
<dbReference type="EMBL" id="QWLV01000013">
    <property type="protein sequence ID" value="RHW16247.1"/>
    <property type="molecule type" value="Genomic_DNA"/>
</dbReference>
<feature type="transmembrane region" description="Helical" evidence="1">
    <location>
        <begin position="337"/>
        <end position="358"/>
    </location>
</feature>
<dbReference type="SUPFAM" id="SSF141868">
    <property type="entry name" value="EAL domain-like"/>
    <property type="match status" value="1"/>
</dbReference>
<feature type="transmembrane region" description="Helical" evidence="1">
    <location>
        <begin position="311"/>
        <end position="331"/>
    </location>
</feature>
<evidence type="ECO:0000313" key="4">
    <source>
        <dbReference type="Proteomes" id="UP000266693"/>
    </source>
</evidence>
<dbReference type="RefSeq" id="WP_118865333.1">
    <property type="nucleotide sequence ID" value="NZ_QWLV01000013.1"/>
</dbReference>
<dbReference type="PANTHER" id="PTHR33121">
    <property type="entry name" value="CYCLIC DI-GMP PHOSPHODIESTERASE PDEF"/>
    <property type="match status" value="1"/>
</dbReference>
<gene>
    <name evidence="3" type="ORF">D1610_16680</name>
</gene>
<dbReference type="Pfam" id="PF00563">
    <property type="entry name" value="EAL"/>
    <property type="match status" value="1"/>
</dbReference>
<dbReference type="PROSITE" id="PS50883">
    <property type="entry name" value="EAL"/>
    <property type="match status" value="1"/>
</dbReference>
<dbReference type="InterPro" id="IPR029787">
    <property type="entry name" value="Nucleotide_cyclase"/>
</dbReference>
<dbReference type="PANTHER" id="PTHR33121:SF79">
    <property type="entry name" value="CYCLIC DI-GMP PHOSPHODIESTERASE PDED-RELATED"/>
    <property type="match status" value="1"/>
</dbReference>
<evidence type="ECO:0000256" key="1">
    <source>
        <dbReference type="SAM" id="Phobius"/>
    </source>
</evidence>
<keyword evidence="4" id="KW-1185">Reference proteome</keyword>
<name>A0A396RJB8_9SPHN</name>
<sequence>MLFAFGKKLLQRRRAAIVLGALLIGAITLQTRIGQSIDRAMADARAVLRDQPPSGKLVLVEIDRRSLRTYGNWPWPRRYHGALVDRLSEAGAERIAFDIDFSSRSNPVDDRAFAAALARSGGRVILASGRERMGASPDVDIMPIPELATHATIAAIPTAFDPDGFVRHGSTGEIVRGRPRPSTSVLLAEAPVAPGRLYRLDMSIDVSKITRLSAADVIAGEFDPALVAGKRVVIGATALEMGDRVLFPRKFPDRSGMEGMTPSHVLPGVFVHLIGAETLLAGKTPVFMGGVLPMIFALGAVFATAFVRSRVVAGVAIVATALVLLIGPLIAESTLRWVFLVVPALMMLFAGVAMRGLASLAQSFFDSVATNELSGLPNAHALHFDVRSGERVHIAVARIQDLSAITAVLGEKQAGELLRRVAERIAFIAENAKVYHPSDAVFAWMIPPGSEDEAPDRFEALTAILSAPIRIGPRPIDIALTYGLCTGEADLQVALRGATLAAERAAERGLRWHSYSSDEQDEASWRMSLLGELDGAIDSGQVWVAYQPKYDLKSGMVIGAEALVRWLHPERGAIRPDNFVPLAEESGRIGKLTRHVLDTALGDFATITSAVQRPVVAVNLSTTMLSAPNLVEMVCDALWRNGVLPEQLVLEVTESAAMTSDENALAVLERFRSMGIGISIDDYGTGQSTLNYLKRLPATELKIDQSFVRAIADSRSDEILVNSTIQLGHQLGMKVVAEGVETTDVLERLEAFGCDVVQGYLIGKPVPFNIFTRNYRPQITERAA</sequence>
<dbReference type="AlphaFoldDB" id="A0A396RJB8"/>
<dbReference type="Pfam" id="PF05226">
    <property type="entry name" value="CHASE2"/>
    <property type="match status" value="1"/>
</dbReference>
<evidence type="ECO:0000313" key="3">
    <source>
        <dbReference type="EMBL" id="RHW16247.1"/>
    </source>
</evidence>
<evidence type="ECO:0000259" key="2">
    <source>
        <dbReference type="PROSITE" id="PS50883"/>
    </source>
</evidence>
<dbReference type="SMART" id="SM01080">
    <property type="entry name" value="CHASE2"/>
    <property type="match status" value="1"/>
</dbReference>
<dbReference type="InterPro" id="IPR001633">
    <property type="entry name" value="EAL_dom"/>
</dbReference>
<dbReference type="SUPFAM" id="SSF55073">
    <property type="entry name" value="Nucleotide cyclase"/>
    <property type="match status" value="1"/>
</dbReference>
<dbReference type="SMART" id="SM00052">
    <property type="entry name" value="EAL"/>
    <property type="match status" value="1"/>
</dbReference>
<protein>
    <submittedName>
        <fullName evidence="3">EAL domain-containing protein</fullName>
    </submittedName>
</protein>
<keyword evidence="1" id="KW-0472">Membrane</keyword>
<proteinExistence type="predicted"/>
<accession>A0A396RJB8</accession>
<dbReference type="InterPro" id="IPR043128">
    <property type="entry name" value="Rev_trsase/Diguanyl_cyclase"/>
</dbReference>
<dbReference type="Proteomes" id="UP000266693">
    <property type="component" value="Unassembled WGS sequence"/>
</dbReference>
<comment type="caution">
    <text evidence="3">The sequence shown here is derived from an EMBL/GenBank/DDBJ whole genome shotgun (WGS) entry which is preliminary data.</text>
</comment>
<keyword evidence="1" id="KW-0812">Transmembrane</keyword>
<dbReference type="InterPro" id="IPR000160">
    <property type="entry name" value="GGDEF_dom"/>
</dbReference>
<organism evidence="3 4">
    <name type="scientific">Sphingomonas gilva</name>
    <dbReference type="NCBI Taxonomy" id="2305907"/>
    <lineage>
        <taxon>Bacteria</taxon>
        <taxon>Pseudomonadati</taxon>
        <taxon>Pseudomonadota</taxon>
        <taxon>Alphaproteobacteria</taxon>
        <taxon>Sphingomonadales</taxon>
        <taxon>Sphingomonadaceae</taxon>
        <taxon>Sphingomonas</taxon>
    </lineage>
</organism>